<keyword evidence="1" id="KW-1133">Transmembrane helix</keyword>
<feature type="transmembrane region" description="Helical" evidence="1">
    <location>
        <begin position="189"/>
        <end position="214"/>
    </location>
</feature>
<evidence type="ECO:0000256" key="1">
    <source>
        <dbReference type="SAM" id="Phobius"/>
    </source>
</evidence>
<protein>
    <submittedName>
        <fullName evidence="3">Membrane protein</fullName>
    </submittedName>
</protein>
<dbReference type="EMBL" id="BSNF01000006">
    <property type="protein sequence ID" value="GLQ06720.1"/>
    <property type="molecule type" value="Genomic_DNA"/>
</dbReference>
<feature type="transmembrane region" description="Helical" evidence="1">
    <location>
        <begin position="35"/>
        <end position="56"/>
    </location>
</feature>
<evidence type="ECO:0000313" key="4">
    <source>
        <dbReference type="Proteomes" id="UP001161409"/>
    </source>
</evidence>
<organism evidence="3 4">
    <name type="scientific">Sneathiella chinensis</name>
    <dbReference type="NCBI Taxonomy" id="349750"/>
    <lineage>
        <taxon>Bacteria</taxon>
        <taxon>Pseudomonadati</taxon>
        <taxon>Pseudomonadota</taxon>
        <taxon>Alphaproteobacteria</taxon>
        <taxon>Sneathiellales</taxon>
        <taxon>Sneathiellaceae</taxon>
        <taxon>Sneathiella</taxon>
    </lineage>
</organism>
<proteinExistence type="predicted"/>
<name>A0ABQ5U3I5_9PROT</name>
<dbReference type="PANTHER" id="PTHR22911:SF137">
    <property type="entry name" value="SOLUTE CARRIER FAMILY 35 MEMBER G2-RELATED"/>
    <property type="match status" value="1"/>
</dbReference>
<dbReference type="InterPro" id="IPR037185">
    <property type="entry name" value="EmrE-like"/>
</dbReference>
<feature type="transmembrane region" description="Helical" evidence="1">
    <location>
        <begin position="226"/>
        <end position="248"/>
    </location>
</feature>
<sequence length="300" mass="32507">MEAWILITIFAAFFQNVRTAIQKYLKDRLSTGGATYVRFLYGFPFAVIYVAVLHWGWGYDLPPLNWTFAGYVVLGGLAQILGTALLVALFSLRNFAVGTTYSKTETVQAALFGIVLLGDSLSWSAVVAIAISMVGILLISMSGGRLTVREFFLAWTGKSAILGILSGGLFGVCAVAYRAASLSLESDMLVVAAAVSIVCVLAFQSLVMTLYISLVEPNQLRKVARAWRPATMVGAASLLGSIGWFTAMAWQNAAYVRAVGQIELVFTFMISIFYFKEKTTRLEAMGVLLVVGGILVFVLK</sequence>
<feature type="transmembrane region" description="Helical" evidence="1">
    <location>
        <begin position="282"/>
        <end position="299"/>
    </location>
</feature>
<feature type="transmembrane region" description="Helical" evidence="1">
    <location>
        <begin position="110"/>
        <end position="139"/>
    </location>
</feature>
<keyword evidence="1" id="KW-0812">Transmembrane</keyword>
<evidence type="ECO:0000259" key="2">
    <source>
        <dbReference type="Pfam" id="PF00892"/>
    </source>
</evidence>
<dbReference type="PANTHER" id="PTHR22911">
    <property type="entry name" value="ACYL-MALONYL CONDENSING ENZYME-RELATED"/>
    <property type="match status" value="1"/>
</dbReference>
<feature type="transmembrane region" description="Helical" evidence="1">
    <location>
        <begin position="254"/>
        <end position="275"/>
    </location>
</feature>
<keyword evidence="4" id="KW-1185">Reference proteome</keyword>
<comment type="caution">
    <text evidence="3">The sequence shown here is derived from an EMBL/GenBank/DDBJ whole genome shotgun (WGS) entry which is preliminary data.</text>
</comment>
<reference evidence="3" key="2">
    <citation type="submission" date="2023-01" db="EMBL/GenBank/DDBJ databases">
        <title>Draft genome sequence of Sneathiella chinensis strain NBRC 103408.</title>
        <authorList>
            <person name="Sun Q."/>
            <person name="Mori K."/>
        </authorList>
    </citation>
    <scope>NUCLEOTIDE SEQUENCE</scope>
    <source>
        <strain evidence="3">NBRC 103408</strain>
    </source>
</reference>
<dbReference type="RefSeq" id="WP_169560861.1">
    <property type="nucleotide sequence ID" value="NZ_BSNF01000006.1"/>
</dbReference>
<feature type="domain" description="EamA" evidence="2">
    <location>
        <begin position="4"/>
        <end position="141"/>
    </location>
</feature>
<dbReference type="InterPro" id="IPR000620">
    <property type="entry name" value="EamA_dom"/>
</dbReference>
<feature type="transmembrane region" description="Helical" evidence="1">
    <location>
        <begin position="151"/>
        <end position="177"/>
    </location>
</feature>
<accession>A0ABQ5U3I5</accession>
<gene>
    <name evidence="3" type="ORF">GCM10007924_19410</name>
</gene>
<feature type="transmembrane region" description="Helical" evidence="1">
    <location>
        <begin position="68"/>
        <end position="90"/>
    </location>
</feature>
<dbReference type="Pfam" id="PF00892">
    <property type="entry name" value="EamA"/>
    <property type="match status" value="1"/>
</dbReference>
<reference evidence="3" key="1">
    <citation type="journal article" date="2014" name="Int. J. Syst. Evol. Microbiol.">
        <title>Complete genome of a new Firmicutes species belonging to the dominant human colonic microbiota ('Ruminococcus bicirculans') reveals two chromosomes and a selective capacity to utilize plant glucans.</title>
        <authorList>
            <consortium name="NISC Comparative Sequencing Program"/>
            <person name="Wegmann U."/>
            <person name="Louis P."/>
            <person name="Goesmann A."/>
            <person name="Henrissat B."/>
            <person name="Duncan S.H."/>
            <person name="Flint H.J."/>
        </authorList>
    </citation>
    <scope>NUCLEOTIDE SEQUENCE</scope>
    <source>
        <strain evidence="3">NBRC 103408</strain>
    </source>
</reference>
<dbReference type="SUPFAM" id="SSF103481">
    <property type="entry name" value="Multidrug resistance efflux transporter EmrE"/>
    <property type="match status" value="2"/>
</dbReference>
<dbReference type="Proteomes" id="UP001161409">
    <property type="component" value="Unassembled WGS sequence"/>
</dbReference>
<keyword evidence="1" id="KW-0472">Membrane</keyword>
<evidence type="ECO:0000313" key="3">
    <source>
        <dbReference type="EMBL" id="GLQ06720.1"/>
    </source>
</evidence>